<reference evidence="1 2" key="1">
    <citation type="submission" date="2016-02" db="EMBL/GenBank/DDBJ databases">
        <title>Genome sequence of Tissierella creatinophila DSM 6911.</title>
        <authorList>
            <person name="Poehlein A."/>
            <person name="Daniel R."/>
        </authorList>
    </citation>
    <scope>NUCLEOTIDE SEQUENCE [LARGE SCALE GENOMIC DNA]</scope>
    <source>
        <strain evidence="1 2">DSM 6911</strain>
    </source>
</reference>
<protein>
    <recommendedName>
        <fullName evidence="3">Glycosyltransferase subfamily 4-like N-terminal domain-containing protein</fullName>
    </recommendedName>
</protein>
<organism evidence="1 2">
    <name type="scientific">Tissierella creatinophila DSM 6911</name>
    <dbReference type="NCBI Taxonomy" id="1123403"/>
    <lineage>
        <taxon>Bacteria</taxon>
        <taxon>Bacillati</taxon>
        <taxon>Bacillota</taxon>
        <taxon>Tissierellia</taxon>
        <taxon>Tissierellales</taxon>
        <taxon>Tissierellaceae</taxon>
        <taxon>Tissierella</taxon>
    </lineage>
</organism>
<dbReference type="Proteomes" id="UP000186112">
    <property type="component" value="Unassembled WGS sequence"/>
</dbReference>
<dbReference type="AlphaFoldDB" id="A0A1U7M606"/>
<evidence type="ECO:0008006" key="3">
    <source>
        <dbReference type="Google" id="ProtNLM"/>
    </source>
</evidence>
<gene>
    <name evidence="1" type="ORF">TICRE_12380</name>
</gene>
<evidence type="ECO:0000313" key="1">
    <source>
        <dbReference type="EMBL" id="OLS02753.1"/>
    </source>
</evidence>
<proteinExistence type="predicted"/>
<evidence type="ECO:0000313" key="2">
    <source>
        <dbReference type="Proteomes" id="UP000186112"/>
    </source>
</evidence>
<name>A0A1U7M606_TISCR</name>
<keyword evidence="2" id="KW-1185">Reference proteome</keyword>
<accession>A0A1U7M606</accession>
<dbReference type="RefSeq" id="WP_075726183.1">
    <property type="nucleotide sequence ID" value="NZ_LTDM01000018.1"/>
</dbReference>
<sequence length="83" mass="9687">MKILHVLAQLPSRTGSGVYFSNMIEGFKKYKHEQKAIFGTQDKYQWNVLENKDQYTINFKSEELPFPIVGMSDVMPYESTIYS</sequence>
<comment type="caution">
    <text evidence="1">The sequence shown here is derived from an EMBL/GenBank/DDBJ whole genome shotgun (WGS) entry which is preliminary data.</text>
</comment>
<dbReference type="EMBL" id="LTDM01000018">
    <property type="protein sequence ID" value="OLS02753.1"/>
    <property type="molecule type" value="Genomic_DNA"/>
</dbReference>
<dbReference type="OrthoDB" id="9804196at2"/>